<dbReference type="SUPFAM" id="SSF53383">
    <property type="entry name" value="PLP-dependent transferases"/>
    <property type="match status" value="1"/>
</dbReference>
<dbReference type="WBParaSite" id="ASIM_0001582201-mRNA-1">
    <property type="protein sequence ID" value="ASIM_0001582201-mRNA-1"/>
    <property type="gene ID" value="ASIM_0001582201"/>
</dbReference>
<gene>
    <name evidence="8" type="ORF">ASIM_LOCUS15229</name>
</gene>
<evidence type="ECO:0000313" key="10">
    <source>
        <dbReference type="WBParaSite" id="ASIM_0001582201-mRNA-1"/>
    </source>
</evidence>
<proteinExistence type="inferred from homology"/>
<evidence type="ECO:0000313" key="8">
    <source>
        <dbReference type="EMBL" id="VDK54573.1"/>
    </source>
</evidence>
<dbReference type="AlphaFoldDB" id="A0A0M3K4D1"/>
<dbReference type="GO" id="GO:0008117">
    <property type="term" value="F:sphinganine-1-phosphate aldolase activity"/>
    <property type="evidence" value="ECO:0007669"/>
    <property type="project" value="UniProtKB-EC"/>
</dbReference>
<evidence type="ECO:0000256" key="5">
    <source>
        <dbReference type="ARBA" id="ARBA00042568"/>
    </source>
</evidence>
<accession>A0A0M3K4D1</accession>
<comment type="similarity">
    <text evidence="7">Belongs to the group II decarboxylase family.</text>
</comment>
<keyword evidence="3 7" id="KW-0456">Lyase</keyword>
<reference evidence="10" key="1">
    <citation type="submission" date="2017-02" db="UniProtKB">
        <authorList>
            <consortium name="WormBaseParasite"/>
        </authorList>
    </citation>
    <scope>IDENTIFICATION</scope>
</reference>
<dbReference type="EC" id="4.1.2.27" evidence="4"/>
<evidence type="ECO:0000256" key="6">
    <source>
        <dbReference type="PIRSR" id="PIRSR602129-50"/>
    </source>
</evidence>
<evidence type="ECO:0000256" key="2">
    <source>
        <dbReference type="ARBA" id="ARBA00022898"/>
    </source>
</evidence>
<dbReference type="InterPro" id="IPR015424">
    <property type="entry name" value="PyrdxlP-dep_Trfase"/>
</dbReference>
<comment type="cofactor">
    <cofactor evidence="1 6 7">
        <name>pyridoxal 5'-phosphate</name>
        <dbReference type="ChEBI" id="CHEBI:597326"/>
    </cofactor>
</comment>
<protein>
    <recommendedName>
        <fullName evidence="4">sphinganine-1-phosphate aldolase</fullName>
        <ecNumber evidence="4">4.1.2.27</ecNumber>
    </recommendedName>
    <alternativeName>
        <fullName evidence="5">Sphingosine-1-phosphate aldolase</fullName>
    </alternativeName>
</protein>
<dbReference type="Proteomes" id="UP000267096">
    <property type="component" value="Unassembled WGS sequence"/>
</dbReference>
<evidence type="ECO:0000256" key="1">
    <source>
        <dbReference type="ARBA" id="ARBA00001933"/>
    </source>
</evidence>
<feature type="modified residue" description="N6-(pyridoxal phosphate)lysine" evidence="6">
    <location>
        <position position="270"/>
    </location>
</feature>
<dbReference type="PANTHER" id="PTHR42735:SF6">
    <property type="entry name" value="SPHINGOSINE-1-PHOSPHATE LYASE 1"/>
    <property type="match status" value="1"/>
</dbReference>
<dbReference type="Pfam" id="PF00282">
    <property type="entry name" value="Pyridoxal_deC"/>
    <property type="match status" value="1"/>
</dbReference>
<name>A0A0M3K4D1_ANISI</name>
<dbReference type="GO" id="GO:0030149">
    <property type="term" value="P:sphingolipid catabolic process"/>
    <property type="evidence" value="ECO:0007669"/>
    <property type="project" value="TreeGrafter"/>
</dbReference>
<organism evidence="10">
    <name type="scientific">Anisakis simplex</name>
    <name type="common">Herring worm</name>
    <dbReference type="NCBI Taxonomy" id="6269"/>
    <lineage>
        <taxon>Eukaryota</taxon>
        <taxon>Metazoa</taxon>
        <taxon>Ecdysozoa</taxon>
        <taxon>Nematoda</taxon>
        <taxon>Chromadorea</taxon>
        <taxon>Rhabditida</taxon>
        <taxon>Spirurina</taxon>
        <taxon>Ascaridomorpha</taxon>
        <taxon>Ascaridoidea</taxon>
        <taxon>Anisakidae</taxon>
        <taxon>Anisakis</taxon>
        <taxon>Anisakis simplex complex</taxon>
    </lineage>
</organism>
<dbReference type="OrthoDB" id="10254570at2759"/>
<dbReference type="GO" id="GO:0030170">
    <property type="term" value="F:pyridoxal phosphate binding"/>
    <property type="evidence" value="ECO:0007669"/>
    <property type="project" value="InterPro"/>
</dbReference>
<evidence type="ECO:0000256" key="4">
    <source>
        <dbReference type="ARBA" id="ARBA00038965"/>
    </source>
</evidence>
<dbReference type="GO" id="GO:0005783">
    <property type="term" value="C:endoplasmic reticulum"/>
    <property type="evidence" value="ECO:0007669"/>
    <property type="project" value="TreeGrafter"/>
</dbReference>
<dbReference type="InterPro" id="IPR050477">
    <property type="entry name" value="GrpII_AminoAcid_Decarb"/>
</dbReference>
<evidence type="ECO:0000256" key="3">
    <source>
        <dbReference type="ARBA" id="ARBA00023239"/>
    </source>
</evidence>
<dbReference type="GO" id="GO:0019752">
    <property type="term" value="P:carboxylic acid metabolic process"/>
    <property type="evidence" value="ECO:0007669"/>
    <property type="project" value="InterPro"/>
</dbReference>
<reference evidence="8 9" key="2">
    <citation type="submission" date="2018-11" db="EMBL/GenBank/DDBJ databases">
        <authorList>
            <consortium name="Pathogen Informatics"/>
        </authorList>
    </citation>
    <scope>NUCLEOTIDE SEQUENCE [LARGE SCALE GENOMIC DNA]</scope>
</reference>
<dbReference type="GO" id="GO:0016020">
    <property type="term" value="C:membrane"/>
    <property type="evidence" value="ECO:0007669"/>
    <property type="project" value="GOC"/>
</dbReference>
<keyword evidence="2 6" id="KW-0663">Pyridoxal phosphate</keyword>
<dbReference type="EMBL" id="UYRR01032191">
    <property type="protein sequence ID" value="VDK54573.1"/>
    <property type="molecule type" value="Genomic_DNA"/>
</dbReference>
<evidence type="ECO:0000313" key="9">
    <source>
        <dbReference type="Proteomes" id="UP000267096"/>
    </source>
</evidence>
<dbReference type="PANTHER" id="PTHR42735">
    <property type="match status" value="1"/>
</dbReference>
<dbReference type="Gene3D" id="3.40.640.10">
    <property type="entry name" value="Type I PLP-dependent aspartate aminotransferase-like (Major domain)"/>
    <property type="match status" value="2"/>
</dbReference>
<keyword evidence="9" id="KW-1185">Reference proteome</keyword>
<dbReference type="InterPro" id="IPR015421">
    <property type="entry name" value="PyrdxlP-dep_Trfase_major"/>
</dbReference>
<dbReference type="InterPro" id="IPR002129">
    <property type="entry name" value="PyrdxlP-dep_de-COase"/>
</dbReference>
<evidence type="ECO:0000256" key="7">
    <source>
        <dbReference type="RuleBase" id="RU000382"/>
    </source>
</evidence>
<sequence length="351" mass="40390">MGDLWPPSGGQTWRLISQAIDDSRMAFNRACVHLEAWQIVSYTLSMVFLAIWFKELMKSDRTLVQRIRAFVIKEEIFSAVRNIPWIKRQIEEEMEKARKDLEETIHQTDIKKEFYKFLPERGLPPDAILSEAEMYDKMSEYRMYDGRISGVVYADYDEEHRKLIERVSRSSLFIDHLDGDIETFHICEISRQLNINRTEYLVASAPNFPTGTVDNIEAISELAQRYGIPLHVDACLGGFLLPFMERCDFPSPAFDFRVSGVTSISVDTHKYGFAPKGSFVYSHHLFVSFTSIARTICTSLILYREISLLHHQYFCNGDWSGGIYATPTLSGTRNGCAIALSWATLLYYGRH</sequence>